<dbReference type="Proteomes" id="UP000038009">
    <property type="component" value="Unassembled WGS sequence"/>
</dbReference>
<dbReference type="Gene3D" id="2.170.270.10">
    <property type="entry name" value="SET domain"/>
    <property type="match status" value="1"/>
</dbReference>
<dbReference type="CDD" id="cd20071">
    <property type="entry name" value="SET_SMYD"/>
    <property type="match status" value="1"/>
</dbReference>
<proteinExistence type="predicted"/>
<dbReference type="Pfam" id="PF00856">
    <property type="entry name" value="SET"/>
    <property type="match status" value="1"/>
</dbReference>
<evidence type="ECO:0000256" key="1">
    <source>
        <dbReference type="SAM" id="MobiDB-lite"/>
    </source>
</evidence>
<gene>
    <name evidence="3" type="ORF">ABL78_3103</name>
</gene>
<comment type="caution">
    <text evidence="3">The sequence shown here is derived from an EMBL/GenBank/DDBJ whole genome shotgun (WGS) entry which is preliminary data.</text>
</comment>
<protein>
    <recommendedName>
        <fullName evidence="2">SET domain-containing protein</fullName>
    </recommendedName>
</protein>
<dbReference type="OMA" id="RCFQEHY"/>
<dbReference type="PROSITE" id="PS50280">
    <property type="entry name" value="SET"/>
    <property type="match status" value="1"/>
</dbReference>
<dbReference type="OrthoDB" id="438641at2759"/>
<evidence type="ECO:0000313" key="4">
    <source>
        <dbReference type="Proteomes" id="UP000038009"/>
    </source>
</evidence>
<dbReference type="SUPFAM" id="SSF82199">
    <property type="entry name" value="SET domain"/>
    <property type="match status" value="1"/>
</dbReference>
<dbReference type="PANTHER" id="PTHR12197">
    <property type="entry name" value="HISTONE-LYSINE N-METHYLTRANSFERASE SMYD"/>
    <property type="match status" value="1"/>
</dbReference>
<organism evidence="3 4">
    <name type="scientific">Leptomonas seymouri</name>
    <dbReference type="NCBI Taxonomy" id="5684"/>
    <lineage>
        <taxon>Eukaryota</taxon>
        <taxon>Discoba</taxon>
        <taxon>Euglenozoa</taxon>
        <taxon>Kinetoplastea</taxon>
        <taxon>Metakinetoplastina</taxon>
        <taxon>Trypanosomatida</taxon>
        <taxon>Trypanosomatidae</taxon>
        <taxon>Leishmaniinae</taxon>
        <taxon>Leptomonas</taxon>
    </lineage>
</organism>
<dbReference type="PANTHER" id="PTHR12197:SF292">
    <property type="entry name" value="SET DOMAIN-CONTAINING PROTEIN"/>
    <property type="match status" value="1"/>
</dbReference>
<evidence type="ECO:0000259" key="2">
    <source>
        <dbReference type="PROSITE" id="PS50280"/>
    </source>
</evidence>
<dbReference type="InterPro" id="IPR001214">
    <property type="entry name" value="SET_dom"/>
</dbReference>
<feature type="compositionally biased region" description="Polar residues" evidence="1">
    <location>
        <begin position="1"/>
        <end position="12"/>
    </location>
</feature>
<dbReference type="AlphaFoldDB" id="A0A0N1PEX7"/>
<accession>A0A0N1PEX7</accession>
<feature type="domain" description="SET" evidence="2">
    <location>
        <begin position="349"/>
        <end position="619"/>
    </location>
</feature>
<dbReference type="EMBL" id="LJSK01000073">
    <property type="protein sequence ID" value="KPI87804.1"/>
    <property type="molecule type" value="Genomic_DNA"/>
</dbReference>
<sequence length="979" mass="105396">MLSSFHHSSDLPTTAADVRPSPPGSAVRDCRPLVVSLLQLMRPLLSHKHEHLATATSVTADGRDTNAHHTCTLCRLLQYLCHWMAARIALPERMAEHFLVLWRTRQGIPRGGGLTDPTFADEAEDDGADRYRRSGVAGYCPSTNFAESSAACLLPAFNPREHSAILEGSELQCSAAVSSKRPVQVHDALLQRYIDLLFQLLHSKEASCNDDGMSAAARPSTCPAAELLEVYQMLKNDEMCLVQPTQLSNEHIALLLQIYTSSLVSLAALALHRVLPSASPPLSPDEKLSSVADAFRRLLNAQQSARAAVRYCSSSPCDELLRTRIQPLLAVLTLVSTPTASTPTRFVHPHVELSADPLYCVSGCGLVATGALQEGELLLVEECLLALPVADHVSDGATPVEREASTLADAVEKTLPSVKETEKLLCEGTEAEAPSCCNDALSTVDYVIDALSRHPPSFAETWWYRWAIVLSETLRPGAARSSTSLHKSMRACVKEALLAASCPSRKSPTSPENASVSEDSASSALALRLLPVREVDELHLPRPLSDGASLHVFNDFLSPALNPLPSDALFCMLHFANHACAPNAVVVYDADPARSSALIGSLVPLRDIEAGEEITISYVPATTALTVSQAELTAVLGFECRCSLCTQKAALLHGAVCSECKQLVWASPREGVSAAALSKKKGVDLNGRLVGTSAFVHSTQCSHYLRRPDCECSRGYKSEEPGSIPSSVAGQLRRQLDRISAQVSAAGYLASTQEEGGSSSTCGAADDCACHDLPHSTAAIKKDPLVAAVRQLVDLDDCVAHALLPTHHLRLRTRLEAFAYATVAEGLGSTVSAQLIQLCARTIEELEVLLGPNHPLLTGLRMHLVFSRGRHVQAVQTAETLAHGTRQADCCGAVREQAALMELPFVLDPLVRRCVMRCFQEHYVQLVGWKLPLLANATEDGVLRSFLCRYPVELAAAGISTLEHMELLACMEDGEGETV</sequence>
<feature type="region of interest" description="Disordered" evidence="1">
    <location>
        <begin position="1"/>
        <end position="26"/>
    </location>
</feature>
<name>A0A0N1PEX7_LEPSE</name>
<reference evidence="3 4" key="1">
    <citation type="journal article" date="2015" name="PLoS Pathog.">
        <title>Leptomonas seymouri: Adaptations to the Dixenous Life Cycle Analyzed by Genome Sequencing, Transcriptome Profiling and Co-infection with Leishmania donovani.</title>
        <authorList>
            <person name="Kraeva N."/>
            <person name="Butenko A."/>
            <person name="Hlavacova J."/>
            <person name="Kostygov A."/>
            <person name="Myskova J."/>
            <person name="Grybchuk D."/>
            <person name="Lestinova T."/>
            <person name="Votypka J."/>
            <person name="Volf P."/>
            <person name="Opperdoes F."/>
            <person name="Flegontov P."/>
            <person name="Lukes J."/>
            <person name="Yurchenko V."/>
        </authorList>
    </citation>
    <scope>NUCLEOTIDE SEQUENCE [LARGE SCALE GENOMIC DNA]</scope>
    <source>
        <strain evidence="3 4">ATCC 30220</strain>
    </source>
</reference>
<dbReference type="VEuPathDB" id="TriTrypDB:Lsey_0073_0150"/>
<dbReference type="InterPro" id="IPR050869">
    <property type="entry name" value="H3K4_H4K5_MeTrfase"/>
</dbReference>
<evidence type="ECO:0000313" key="3">
    <source>
        <dbReference type="EMBL" id="KPI87804.1"/>
    </source>
</evidence>
<keyword evidence="4" id="KW-1185">Reference proteome</keyword>
<dbReference type="InterPro" id="IPR046341">
    <property type="entry name" value="SET_dom_sf"/>
</dbReference>